<evidence type="ECO:0000256" key="3">
    <source>
        <dbReference type="ARBA" id="ARBA00013223"/>
    </source>
</evidence>
<keyword evidence="6 10" id="KW-0521">NADP</keyword>
<dbReference type="PRINTS" id="PR00419">
    <property type="entry name" value="ADXRDTASE"/>
</dbReference>
<evidence type="ECO:0000313" key="12">
    <source>
        <dbReference type="EMBL" id="ADB50381.1"/>
    </source>
</evidence>
<dbReference type="PANTHER" id="PTHR48467:SF1">
    <property type="entry name" value="GLUTAMATE SYNTHASE 1 [NADH], CHLOROPLASTIC-LIKE"/>
    <property type="match status" value="1"/>
</dbReference>
<feature type="binding site" evidence="9">
    <location>
        <position position="14"/>
    </location>
    <ligand>
        <name>FAD</name>
        <dbReference type="ChEBI" id="CHEBI:57692"/>
    </ligand>
</feature>
<feature type="binding site" evidence="10">
    <location>
        <position position="374"/>
    </location>
    <ligand>
        <name>NADP(+)</name>
        <dbReference type="ChEBI" id="CHEBI:58349"/>
    </ligand>
</feature>
<dbReference type="KEGG" id="cwo:Cwoe_1955"/>
<comment type="similarity">
    <text evidence="2">Belongs to the ferredoxin--NADP reductase type 1 family.</text>
</comment>
<evidence type="ECO:0000256" key="6">
    <source>
        <dbReference type="ARBA" id="ARBA00022857"/>
    </source>
</evidence>
<feature type="binding site" evidence="9">
    <location>
        <begin position="374"/>
        <end position="376"/>
    </location>
    <ligand>
        <name>FAD</name>
        <dbReference type="ChEBI" id="CHEBI:57692"/>
    </ligand>
</feature>
<dbReference type="Gene3D" id="3.50.50.60">
    <property type="entry name" value="FAD/NAD(P)-binding domain"/>
    <property type="match status" value="1"/>
</dbReference>
<protein>
    <recommendedName>
        <fullName evidence="3">ferredoxin--NADP(+) reductase</fullName>
        <ecNumber evidence="3">1.18.1.2</ecNumber>
    </recommendedName>
</protein>
<feature type="binding site" evidence="9">
    <location>
        <position position="44"/>
    </location>
    <ligand>
        <name>FAD</name>
        <dbReference type="ChEBI" id="CHEBI:57692"/>
    </ligand>
</feature>
<keyword evidence="5 9" id="KW-0274">FAD</keyword>
<dbReference type="InterPro" id="IPR055275">
    <property type="entry name" value="Ferredox_Rdtase"/>
</dbReference>
<evidence type="ECO:0000313" key="13">
    <source>
        <dbReference type="Proteomes" id="UP000008229"/>
    </source>
</evidence>
<evidence type="ECO:0000256" key="9">
    <source>
        <dbReference type="PIRSR" id="PIRSR000362-1"/>
    </source>
</evidence>
<dbReference type="eggNOG" id="COG0493">
    <property type="taxonomic scope" value="Bacteria"/>
</dbReference>
<keyword evidence="7" id="KW-0560">Oxidoreductase</keyword>
<dbReference type="OrthoDB" id="289202at2"/>
<sequence length="467" mass="49212">MTPLRVAIVGSGPAGFYAADQLLAAGELDATVDVFDRLPTPWGLVRAGVSPDHPKIKAVAGRYEKTAARDGFRFFGNVDVGRDVPVEELRAHYHAVIYAVGASADRSMGIPGEELPGSHSASHVVGWYNGHPDFADHQLDLAATTAVVIGNGNVAIDVARMLSQPRETLARTDVADHALDALGSSSIEQVVVLGRRGPAHAAFTTPGLIELSTVDGLDVLVDPADLQPDGTSESAVAADDPLLATKLAALRCYVASESHGAGGPGRRRMTLRFFAAPLEIVGDGRVEGVRVARTAIVADDDGRLRAVATEQEETIPCQLVVRAVGYRGRPLPGLPFDERSATIPNVRGRVVDGPGGAPLPGDYVSGWIKRGPSGVIGTSRKDSQETVDALLEDLAAGKLPDPSVEDADAIVRLLAERAPEHVTYAGWQAIDAAERAAGEPLGRPRVKFVRTRHLLDAAGRELTRNSG</sequence>
<keyword evidence="13" id="KW-1185">Reference proteome</keyword>
<evidence type="ECO:0000256" key="4">
    <source>
        <dbReference type="ARBA" id="ARBA00022630"/>
    </source>
</evidence>
<dbReference type="InterPro" id="IPR036188">
    <property type="entry name" value="FAD/NAD-bd_sf"/>
</dbReference>
<dbReference type="SUPFAM" id="SSF51971">
    <property type="entry name" value="Nucleotide-binding domain"/>
    <property type="match status" value="2"/>
</dbReference>
<evidence type="ECO:0000256" key="8">
    <source>
        <dbReference type="ARBA" id="ARBA00047776"/>
    </source>
</evidence>
<comment type="cofactor">
    <cofactor evidence="1 9">
        <name>FAD</name>
        <dbReference type="ChEBI" id="CHEBI:57692"/>
    </cofactor>
</comment>
<keyword evidence="4" id="KW-0285">Flavoprotein</keyword>
<dbReference type="Gene3D" id="3.40.50.720">
    <property type="entry name" value="NAD(P)-binding Rossmann-like Domain"/>
    <property type="match status" value="1"/>
</dbReference>
<dbReference type="STRING" id="469383.Cwoe_1955"/>
<dbReference type="Proteomes" id="UP000008229">
    <property type="component" value="Chromosome"/>
</dbReference>
<dbReference type="InterPro" id="IPR023753">
    <property type="entry name" value="FAD/NAD-binding_dom"/>
</dbReference>
<feature type="binding site" evidence="9">
    <location>
        <position position="80"/>
    </location>
    <ligand>
        <name>FAD</name>
        <dbReference type="ChEBI" id="CHEBI:57692"/>
    </ligand>
</feature>
<evidence type="ECO:0000259" key="11">
    <source>
        <dbReference type="Pfam" id="PF07992"/>
    </source>
</evidence>
<evidence type="ECO:0000256" key="7">
    <source>
        <dbReference type="ARBA" id="ARBA00023002"/>
    </source>
</evidence>
<name>D3F3A1_CONWI</name>
<reference evidence="12 13" key="1">
    <citation type="journal article" date="2010" name="Stand. Genomic Sci.">
        <title>Complete genome sequence of Conexibacter woesei type strain (ID131577).</title>
        <authorList>
            <person name="Pukall R."/>
            <person name="Lapidus A."/>
            <person name="Glavina Del Rio T."/>
            <person name="Copeland A."/>
            <person name="Tice H."/>
            <person name="Cheng J.-F."/>
            <person name="Lucas S."/>
            <person name="Chen F."/>
            <person name="Nolan M."/>
            <person name="Bruce D."/>
            <person name="Goodwin L."/>
            <person name="Pitluck S."/>
            <person name="Mavromatis K."/>
            <person name="Ivanova N."/>
            <person name="Ovchinnikova G."/>
            <person name="Pati A."/>
            <person name="Chen A."/>
            <person name="Palaniappan K."/>
            <person name="Land M."/>
            <person name="Hauser L."/>
            <person name="Chang Y.-J."/>
            <person name="Jeffries C.D."/>
            <person name="Chain P."/>
            <person name="Meincke L."/>
            <person name="Sims D."/>
            <person name="Brettin T."/>
            <person name="Detter J.C."/>
            <person name="Rohde M."/>
            <person name="Goeker M."/>
            <person name="Bristow J."/>
            <person name="Eisen J.A."/>
            <person name="Markowitz V."/>
            <person name="Kyrpides N.C."/>
            <person name="Klenk H.-P."/>
            <person name="Hugenholtz P."/>
        </authorList>
    </citation>
    <scope>NUCLEOTIDE SEQUENCE [LARGE SCALE GENOMIC DNA]</scope>
    <source>
        <strain evidence="13">DSM 14684 / CIP 108061 / JCM 11494 / NBRC 100937 / ID131577</strain>
    </source>
</reference>
<feature type="binding site" evidence="9">
    <location>
        <position position="367"/>
    </location>
    <ligand>
        <name>FAD</name>
        <dbReference type="ChEBI" id="CHEBI:57692"/>
    </ligand>
</feature>
<dbReference type="EMBL" id="CP001854">
    <property type="protein sequence ID" value="ADB50381.1"/>
    <property type="molecule type" value="Genomic_DNA"/>
</dbReference>
<evidence type="ECO:0000256" key="2">
    <source>
        <dbReference type="ARBA" id="ARBA00008312"/>
    </source>
</evidence>
<dbReference type="PANTHER" id="PTHR48467">
    <property type="entry name" value="GLUTAMATE SYNTHASE 1 [NADH], CHLOROPLASTIC-LIKE"/>
    <property type="match status" value="1"/>
</dbReference>
<proteinExistence type="inferred from homology"/>
<comment type="catalytic activity">
    <reaction evidence="8">
        <text>2 reduced [2Fe-2S]-[ferredoxin] + NADP(+) + H(+) = 2 oxidized [2Fe-2S]-[ferredoxin] + NADPH</text>
        <dbReference type="Rhea" id="RHEA:20125"/>
        <dbReference type="Rhea" id="RHEA-COMP:10000"/>
        <dbReference type="Rhea" id="RHEA-COMP:10001"/>
        <dbReference type="ChEBI" id="CHEBI:15378"/>
        <dbReference type="ChEBI" id="CHEBI:33737"/>
        <dbReference type="ChEBI" id="CHEBI:33738"/>
        <dbReference type="ChEBI" id="CHEBI:57783"/>
        <dbReference type="ChEBI" id="CHEBI:58349"/>
        <dbReference type="EC" id="1.18.1.2"/>
    </reaction>
</comment>
<dbReference type="RefSeq" id="WP_012933432.1">
    <property type="nucleotide sequence ID" value="NC_013739.1"/>
</dbReference>
<dbReference type="PIRSF" id="PIRSF000362">
    <property type="entry name" value="FNR"/>
    <property type="match status" value="1"/>
</dbReference>
<feature type="binding site" evidence="10">
    <location>
        <begin position="195"/>
        <end position="196"/>
    </location>
    <ligand>
        <name>NADP(+)</name>
        <dbReference type="ChEBI" id="CHEBI:58349"/>
    </ligand>
</feature>
<accession>D3F3A1</accession>
<gene>
    <name evidence="12" type="ordered locus">Cwoe_1955</name>
</gene>
<evidence type="ECO:0000256" key="1">
    <source>
        <dbReference type="ARBA" id="ARBA00001974"/>
    </source>
</evidence>
<evidence type="ECO:0000256" key="5">
    <source>
        <dbReference type="ARBA" id="ARBA00022827"/>
    </source>
</evidence>
<reference evidence="13" key="2">
    <citation type="submission" date="2010-01" db="EMBL/GenBank/DDBJ databases">
        <title>The complete genome of Conexibacter woesei DSM 14684.</title>
        <authorList>
            <consortium name="US DOE Joint Genome Institute (JGI-PGF)"/>
            <person name="Lucas S."/>
            <person name="Copeland A."/>
            <person name="Lapidus A."/>
            <person name="Glavina del Rio T."/>
            <person name="Dalin E."/>
            <person name="Tice H."/>
            <person name="Bruce D."/>
            <person name="Goodwin L."/>
            <person name="Pitluck S."/>
            <person name="Kyrpides N."/>
            <person name="Mavromatis K."/>
            <person name="Ivanova N."/>
            <person name="Mikhailova N."/>
            <person name="Chertkov O."/>
            <person name="Brettin T."/>
            <person name="Detter J.C."/>
            <person name="Han C."/>
            <person name="Larimer F."/>
            <person name="Land M."/>
            <person name="Hauser L."/>
            <person name="Markowitz V."/>
            <person name="Cheng J.-F."/>
            <person name="Hugenholtz P."/>
            <person name="Woyke T."/>
            <person name="Wu D."/>
            <person name="Pukall R."/>
            <person name="Steenblock K."/>
            <person name="Schneider S."/>
            <person name="Klenk H.-P."/>
            <person name="Eisen J.A."/>
        </authorList>
    </citation>
    <scope>NUCLEOTIDE SEQUENCE [LARGE SCALE GENOMIC DNA]</scope>
    <source>
        <strain evidence="13">DSM 14684 / CIP 108061 / JCM 11494 / NBRC 100937 / ID131577</strain>
    </source>
</reference>
<dbReference type="AlphaFoldDB" id="D3F3A1"/>
<dbReference type="InterPro" id="IPR021163">
    <property type="entry name" value="Ferredox_Rdtase_adrenod"/>
</dbReference>
<dbReference type="Pfam" id="PF07992">
    <property type="entry name" value="Pyr_redox_2"/>
    <property type="match status" value="1"/>
</dbReference>
<dbReference type="GO" id="GO:0004324">
    <property type="term" value="F:ferredoxin-NADP+ reductase activity"/>
    <property type="evidence" value="ECO:0007669"/>
    <property type="project" value="UniProtKB-EC"/>
</dbReference>
<feature type="binding site" evidence="10">
    <location>
        <begin position="151"/>
        <end position="154"/>
    </location>
    <ligand>
        <name>NADP(+)</name>
        <dbReference type="ChEBI" id="CHEBI:58349"/>
    </ligand>
</feature>
<dbReference type="HOGENOM" id="CLU_024722_4_0_11"/>
<evidence type="ECO:0000256" key="10">
    <source>
        <dbReference type="PIRSR" id="PIRSR000362-2"/>
    </source>
</evidence>
<organism evidence="12 13">
    <name type="scientific">Conexibacter woesei (strain DSM 14684 / CCUG 47730 / CIP 108061 / JCM 11494 / NBRC 100937 / ID131577)</name>
    <dbReference type="NCBI Taxonomy" id="469383"/>
    <lineage>
        <taxon>Bacteria</taxon>
        <taxon>Bacillati</taxon>
        <taxon>Actinomycetota</taxon>
        <taxon>Thermoleophilia</taxon>
        <taxon>Solirubrobacterales</taxon>
        <taxon>Conexibacteraceae</taxon>
        <taxon>Conexibacter</taxon>
    </lineage>
</organism>
<feature type="domain" description="FAD/NAD(P)-binding" evidence="11">
    <location>
        <begin position="5"/>
        <end position="164"/>
    </location>
</feature>
<dbReference type="EC" id="1.18.1.2" evidence="3"/>